<name>A0ABM9PAE6_9FLAO</name>
<dbReference type="RefSeq" id="WP_348715505.1">
    <property type="nucleotide sequence ID" value="NZ_CAXJIO010000011.1"/>
</dbReference>
<sequence>MKQNKETLKKFFETGDKPTQQQYADLIDSYIDAKQPDGEANRRFVIDEVGEVSIASEQKNPEYTLSDIVNNKLSLLKDGVLVKEIDLTNYIDDTNLARLVSGTVDVNGMATFTRDDNTTFTVDLSGWKNDQSLQEITDNGATTTNDITLISNKGGYIAEQVNLPNNKSIQNFGSIYFQNEFGMATAYGIDDCHYIETNPVRKQIRVTPEDKFKSSSEPGTTKLEYPYKGNGTFMLVTKDEIPEYQEGVNITIDKTNPLQPVISASGGASTGLEQVTEEGKKGWRLIGKDPAKYGNIGSNALDLSTSTIPTTNFGARGDNSLAAGFNTIASGANSFSVGENSNAGGKGAVALNRNTNAGGIGALAVNFNTNASGLGAFASGDRSIASGSYSNSSGVRAIARSLGEIATGIYNTDYTPGSATTLVTTDRVFVVGNGADTSNRSDALIILKDGTITAPSLTNTLINTAGNKSLITKEYADANYASGGTTDLSYDASTRTLASSTGIDAVLPVADASNAGLMKANFYEEGTFTPTISGVSGSTIVNYTSSGLNTGRFVRVGNKVTVIYSINSLSGGGASSGSLLINVPNSVPLTIGLDTHISNIDHFNTGTGGTAVNIDGLKTTRVDGFRFSFIEQGDSSVLDNITFVDTGNPNTSGAIHLTITYLTNVYTP</sequence>
<evidence type="ECO:0000313" key="2">
    <source>
        <dbReference type="Proteomes" id="UP001497527"/>
    </source>
</evidence>
<reference evidence="1 2" key="1">
    <citation type="submission" date="2024-05" db="EMBL/GenBank/DDBJ databases">
        <authorList>
            <person name="Duchaud E."/>
        </authorList>
    </citation>
    <scope>NUCLEOTIDE SEQUENCE [LARGE SCALE GENOMIC DNA]</scope>
    <source>
        <strain evidence="1">Ena-SAMPLE-TAB-13-05-2024-13:56:06:370-140308</strain>
    </source>
</reference>
<dbReference type="Proteomes" id="UP001497527">
    <property type="component" value="Unassembled WGS sequence"/>
</dbReference>
<dbReference type="EMBL" id="CAXJIO010000011">
    <property type="protein sequence ID" value="CAL2102326.1"/>
    <property type="molecule type" value="Genomic_DNA"/>
</dbReference>
<accession>A0ABM9PAE6</accession>
<protein>
    <recommendedName>
        <fullName evidence="3">Trimeric autotransporter adhesin</fullName>
    </recommendedName>
</protein>
<proteinExistence type="predicted"/>
<organism evidence="1 2">
    <name type="scientific">Tenacibaculum polynesiense</name>
    <dbReference type="NCBI Taxonomy" id="3137857"/>
    <lineage>
        <taxon>Bacteria</taxon>
        <taxon>Pseudomonadati</taxon>
        <taxon>Bacteroidota</taxon>
        <taxon>Flavobacteriia</taxon>
        <taxon>Flavobacteriales</taxon>
        <taxon>Flavobacteriaceae</taxon>
        <taxon>Tenacibaculum</taxon>
    </lineage>
</organism>
<dbReference type="SUPFAM" id="SSF101967">
    <property type="entry name" value="Adhesin YadA, collagen-binding domain"/>
    <property type="match status" value="1"/>
</dbReference>
<comment type="caution">
    <text evidence="1">The sequence shown here is derived from an EMBL/GenBank/DDBJ whole genome shotgun (WGS) entry which is preliminary data.</text>
</comment>
<dbReference type="InterPro" id="IPR011049">
    <property type="entry name" value="Serralysin-like_metalloprot_C"/>
</dbReference>
<keyword evidence="2" id="KW-1185">Reference proteome</keyword>
<dbReference type="CDD" id="cd12820">
    <property type="entry name" value="LbR_YadA-like"/>
    <property type="match status" value="1"/>
</dbReference>
<dbReference type="Gene3D" id="2.150.10.10">
    <property type="entry name" value="Serralysin-like metalloprotease, C-terminal"/>
    <property type="match status" value="1"/>
</dbReference>
<evidence type="ECO:0000313" key="1">
    <source>
        <dbReference type="EMBL" id="CAL2102326.1"/>
    </source>
</evidence>
<gene>
    <name evidence="1" type="ORF">T190423A01A_20077</name>
</gene>
<evidence type="ECO:0008006" key="3">
    <source>
        <dbReference type="Google" id="ProtNLM"/>
    </source>
</evidence>